<comment type="similarity">
    <text evidence="1">Belongs to the TonB-dependent receptor family.</text>
</comment>
<organism evidence="2 3">
    <name type="scientific">Candidatus Nitrotoga fabula</name>
    <dbReference type="NCBI Taxonomy" id="2182327"/>
    <lineage>
        <taxon>Bacteria</taxon>
        <taxon>Pseudomonadati</taxon>
        <taxon>Pseudomonadota</taxon>
        <taxon>Betaproteobacteria</taxon>
        <taxon>Nitrosomonadales</taxon>
        <taxon>Gallionellaceae</taxon>
        <taxon>Candidatus Nitrotoga</taxon>
    </lineage>
</organism>
<accession>A0A916BCU6</accession>
<comment type="caution">
    <text evidence="2">The sequence shown here is derived from an EMBL/GenBank/DDBJ whole genome shotgun (WGS) entry which is preliminary data.</text>
</comment>
<evidence type="ECO:0000313" key="3">
    <source>
        <dbReference type="Proteomes" id="UP000675882"/>
    </source>
</evidence>
<protein>
    <recommendedName>
        <fullName evidence="4">TonB-dependent receptor</fullName>
    </recommendedName>
</protein>
<comment type="subcellular location">
    <subcellularLocation>
        <location evidence="1">Cell outer membrane</location>
        <topology evidence="1">Multi-pass membrane protein</topology>
    </subcellularLocation>
</comment>
<dbReference type="AlphaFoldDB" id="A0A916BCU6"/>
<evidence type="ECO:0000256" key="1">
    <source>
        <dbReference type="PROSITE-ProRule" id="PRU01360"/>
    </source>
</evidence>
<name>A0A916BCU6_9PROT</name>
<keyword evidence="3" id="KW-1185">Reference proteome</keyword>
<dbReference type="RefSeq" id="WP_213035794.1">
    <property type="nucleotide sequence ID" value="NZ_CAJNBL010000011.1"/>
</dbReference>
<keyword evidence="1" id="KW-0472">Membrane</keyword>
<keyword evidence="1" id="KW-0998">Cell outer membrane</keyword>
<dbReference type="Proteomes" id="UP000675882">
    <property type="component" value="Unassembled WGS sequence"/>
</dbReference>
<keyword evidence="1" id="KW-0813">Transport</keyword>
<keyword evidence="1" id="KW-1134">Transmembrane beta strand</keyword>
<evidence type="ECO:0000313" key="2">
    <source>
        <dbReference type="EMBL" id="CAE6709144.1"/>
    </source>
</evidence>
<dbReference type="GO" id="GO:0009279">
    <property type="term" value="C:cell outer membrane"/>
    <property type="evidence" value="ECO:0007669"/>
    <property type="project" value="UniProtKB-SubCell"/>
</dbReference>
<reference evidence="2" key="1">
    <citation type="submission" date="2021-02" db="EMBL/GenBank/DDBJ databases">
        <authorList>
            <person name="Han P."/>
        </authorList>
    </citation>
    <scope>NUCLEOTIDE SEQUENCE</scope>
    <source>
        <strain evidence="2">Candidatus Nitrotoga sp. ZN8</strain>
    </source>
</reference>
<sequence length="60" mass="6713">MYLPARDARYNTITIVSGQRTTFQAVLDNATNRDYWSTAGNGLLGVGAPRMLKFIAQMQF</sequence>
<gene>
    <name evidence="2" type="ORF">NTGZN8_190002</name>
</gene>
<dbReference type="EMBL" id="CAJNBL010000011">
    <property type="protein sequence ID" value="CAE6709144.1"/>
    <property type="molecule type" value="Genomic_DNA"/>
</dbReference>
<evidence type="ECO:0008006" key="4">
    <source>
        <dbReference type="Google" id="ProtNLM"/>
    </source>
</evidence>
<keyword evidence="1" id="KW-0812">Transmembrane</keyword>
<dbReference type="PROSITE" id="PS52016">
    <property type="entry name" value="TONB_DEPENDENT_REC_3"/>
    <property type="match status" value="1"/>
</dbReference>
<proteinExistence type="inferred from homology"/>
<dbReference type="InterPro" id="IPR039426">
    <property type="entry name" value="TonB-dep_rcpt-like"/>
</dbReference>